<dbReference type="CDD" id="cd04278">
    <property type="entry name" value="ZnMc_MMP"/>
    <property type="match status" value="1"/>
</dbReference>
<feature type="repeat" description="Hemopexin" evidence="12">
    <location>
        <begin position="386"/>
        <end position="433"/>
    </location>
</feature>
<feature type="compositionally biased region" description="Basic residues" evidence="13">
    <location>
        <begin position="220"/>
        <end position="233"/>
    </location>
</feature>
<keyword evidence="6 10" id="KW-0862">Zinc</keyword>
<dbReference type="EMBL" id="VTPC01000793">
    <property type="protein sequence ID" value="KAF2904334.1"/>
    <property type="molecule type" value="Genomic_DNA"/>
</dbReference>
<dbReference type="Proteomes" id="UP000801492">
    <property type="component" value="Unassembled WGS sequence"/>
</dbReference>
<dbReference type="InterPro" id="IPR033739">
    <property type="entry name" value="M10A_MMP"/>
</dbReference>
<feature type="binding site" evidence="11">
    <location>
        <position position="297"/>
    </location>
    <ligand>
        <name>Ca(2+)</name>
        <dbReference type="ChEBI" id="CHEBI:29108"/>
        <label>5</label>
    </ligand>
</feature>
<dbReference type="GO" id="GO:0005615">
    <property type="term" value="C:extracellular space"/>
    <property type="evidence" value="ECO:0007669"/>
    <property type="project" value="TreeGrafter"/>
</dbReference>
<feature type="binding site" evidence="11">
    <location>
        <position position="246"/>
    </location>
    <ligand>
        <name>Ca(2+)</name>
        <dbReference type="ChEBI" id="CHEBI:29108"/>
        <label>4</label>
    </ligand>
</feature>
<evidence type="ECO:0000256" key="5">
    <source>
        <dbReference type="ARBA" id="ARBA00022801"/>
    </source>
</evidence>
<evidence type="ECO:0000256" key="11">
    <source>
        <dbReference type="PIRSR" id="PIRSR621190-2"/>
    </source>
</evidence>
<feature type="binding site" evidence="11">
    <location>
        <position position="64"/>
    </location>
    <ligand>
        <name>Ca(2+)</name>
        <dbReference type="ChEBI" id="CHEBI:29108"/>
        <label>3</label>
    </ligand>
</feature>
<reference evidence="15" key="1">
    <citation type="submission" date="2019-08" db="EMBL/GenBank/DDBJ databases">
        <title>The genome of the North American firefly Photinus pyralis.</title>
        <authorList>
            <consortium name="Photinus pyralis genome working group"/>
            <person name="Fallon T.R."/>
            <person name="Sander Lower S.E."/>
            <person name="Weng J.-K."/>
        </authorList>
    </citation>
    <scope>NUCLEOTIDE SEQUENCE</scope>
    <source>
        <strain evidence="15">TRF0915ILg1</strain>
        <tissue evidence="15">Whole body</tissue>
    </source>
</reference>
<comment type="caution">
    <text evidence="15">The sequence shown here is derived from an EMBL/GenBank/DDBJ whole genome shotgun (WGS) entry which is preliminary data.</text>
</comment>
<sequence length="448" mass="52206">MWGKYGRLRFTRLNDPNADIIVAFARGPHGDSFPFDGQGTILAHAFFPYEQPGYGGDVHFDDDEEWTIHTRENEEGTDFFRVAIHELGHSLGLAHSPVQSSIMFPYYKGYSAQFALDYDDILGMYELYIKGASDIIDEPVEPKTTTESIFDEEPEYTTPRYKSSAEETTPRGTEDEFDVNGDRNPDDPWESDEEQFPGRKDESSTISYEGDFETVDEHKKHERKHGTHGRRKNTTSVPDICEGNFDAVATLRDELFIFKDQYIWRLKERHSIEPGYPVQIRQMFPKLPASVKGVDAAYERPDGMIVLFKGNEYWVYNGHDFIEDSPQPLTSYGLPRSLDKIDAVQIWGKNGKTYFYKNDRFWRYNETTRTMDPGYPKHMEKWRGVPHSIDAATTWKDGYTYFFKDKYFWKFDNDWVIVTETSPLPAPQTWLGCPEKQDIRDYFSRYSD</sequence>
<keyword evidence="7" id="KW-0482">Metalloprotease</keyword>
<feature type="binding site" evidence="11">
    <location>
        <position position="103"/>
    </location>
    <ligand>
        <name>Zn(2+)</name>
        <dbReference type="ChEBI" id="CHEBI:29105"/>
        <label>2</label>
        <note>catalytic</note>
    </ligand>
</feature>
<dbReference type="PROSITE" id="PS51642">
    <property type="entry name" value="HEMOPEXIN_2"/>
    <property type="match status" value="4"/>
</dbReference>
<comment type="cofactor">
    <cofactor evidence="11">
        <name>Zn(2+)</name>
        <dbReference type="ChEBI" id="CHEBI:29105"/>
    </cofactor>
    <text evidence="11">Binds 2 Zn(2+) ions per subunit.</text>
</comment>
<dbReference type="SUPFAM" id="SSF50923">
    <property type="entry name" value="Hemopexin-like domain"/>
    <property type="match status" value="1"/>
</dbReference>
<feature type="repeat" description="Hemopexin" evidence="12">
    <location>
        <begin position="291"/>
        <end position="336"/>
    </location>
</feature>
<evidence type="ECO:0000256" key="2">
    <source>
        <dbReference type="ARBA" id="ARBA00022670"/>
    </source>
</evidence>
<evidence type="ECO:0000313" key="16">
    <source>
        <dbReference type="Proteomes" id="UP000801492"/>
    </source>
</evidence>
<evidence type="ECO:0000256" key="13">
    <source>
        <dbReference type="SAM" id="MobiDB-lite"/>
    </source>
</evidence>
<feature type="binding site" evidence="11">
    <location>
        <position position="295"/>
    </location>
    <ligand>
        <name>Ca(2+)</name>
        <dbReference type="ChEBI" id="CHEBI:29108"/>
        <label>4</label>
    </ligand>
</feature>
<keyword evidence="3 10" id="KW-0479">Metal-binding</keyword>
<evidence type="ECO:0000256" key="12">
    <source>
        <dbReference type="PROSITE-ProRule" id="PRU01011"/>
    </source>
</evidence>
<protein>
    <recommendedName>
        <fullName evidence="14">Peptidase metallopeptidase domain-containing protein</fullName>
    </recommendedName>
</protein>
<keyword evidence="2" id="KW-0645">Protease</keyword>
<dbReference type="Gene3D" id="3.40.390.10">
    <property type="entry name" value="Collagenase (Catalytic Domain)"/>
    <property type="match status" value="1"/>
</dbReference>
<dbReference type="OrthoDB" id="406838at2759"/>
<evidence type="ECO:0000256" key="9">
    <source>
        <dbReference type="PIRSR" id="PIRSR001191-1"/>
    </source>
</evidence>
<dbReference type="GO" id="GO:0030574">
    <property type="term" value="P:collagen catabolic process"/>
    <property type="evidence" value="ECO:0007669"/>
    <property type="project" value="TreeGrafter"/>
</dbReference>
<feature type="binding site" evidence="11">
    <location>
        <position position="29"/>
    </location>
    <ligand>
        <name>Zn(2+)</name>
        <dbReference type="ChEBI" id="CHEBI:29105"/>
        <label>1</label>
    </ligand>
</feature>
<dbReference type="PANTHER" id="PTHR10201:SF169">
    <property type="entry name" value="MATRIX METALLOPROTEINASE-16-LIKE PROTEIN"/>
    <property type="match status" value="1"/>
</dbReference>
<feature type="binding site" evidence="11">
    <location>
        <position position="62"/>
    </location>
    <ligand>
        <name>Ca(2+)</name>
        <dbReference type="ChEBI" id="CHEBI:29108"/>
        <label>1</label>
    </ligand>
</feature>
<feature type="repeat" description="Hemopexin" evidence="12">
    <location>
        <begin position="338"/>
        <end position="385"/>
    </location>
</feature>
<dbReference type="SMART" id="SM00235">
    <property type="entry name" value="ZnMc"/>
    <property type="match status" value="1"/>
</dbReference>
<evidence type="ECO:0000256" key="8">
    <source>
        <dbReference type="ARBA" id="ARBA00023145"/>
    </source>
</evidence>
<feature type="region of interest" description="Disordered" evidence="13">
    <location>
        <begin position="139"/>
        <end position="235"/>
    </location>
</feature>
<feature type="binding site" evidence="10">
    <location>
        <position position="85"/>
    </location>
    <ligand>
        <name>Zn(2+)</name>
        <dbReference type="ChEBI" id="CHEBI:29105"/>
        <label>2</label>
        <note>catalytic</note>
    </ligand>
</feature>
<keyword evidence="4" id="KW-0677">Repeat</keyword>
<dbReference type="GO" id="GO:0006508">
    <property type="term" value="P:proteolysis"/>
    <property type="evidence" value="ECO:0007669"/>
    <property type="project" value="UniProtKB-KW"/>
</dbReference>
<dbReference type="InterPro" id="IPR001818">
    <property type="entry name" value="Pept_M10_metallopeptidase"/>
</dbReference>
<name>A0A8K0GLC7_IGNLU</name>
<feature type="binding site" evidence="11">
    <location>
        <position position="44"/>
    </location>
    <ligand>
        <name>Zn(2+)</name>
        <dbReference type="ChEBI" id="CHEBI:29105"/>
        <label>1</label>
    </ligand>
</feature>
<dbReference type="AlphaFoldDB" id="A0A8K0GLC7"/>
<dbReference type="Pfam" id="PF00045">
    <property type="entry name" value="Hemopexin"/>
    <property type="match status" value="4"/>
</dbReference>
<evidence type="ECO:0000256" key="7">
    <source>
        <dbReference type="ARBA" id="ARBA00023049"/>
    </source>
</evidence>
<feature type="active site" evidence="9">
    <location>
        <position position="86"/>
    </location>
</feature>
<feature type="binding site" evidence="11">
    <location>
        <position position="64"/>
    </location>
    <ligand>
        <name>Ca(2+)</name>
        <dbReference type="ChEBI" id="CHEBI:29108"/>
        <label>1</label>
    </ligand>
</feature>
<keyword evidence="16" id="KW-1185">Reference proteome</keyword>
<comment type="similarity">
    <text evidence="1">Belongs to the peptidase M10A family.</text>
</comment>
<dbReference type="SUPFAM" id="SSF55486">
    <property type="entry name" value="Metalloproteases ('zincins'), catalytic domain"/>
    <property type="match status" value="1"/>
</dbReference>
<dbReference type="InterPro" id="IPR000585">
    <property type="entry name" value="Hemopexin-like_dom"/>
</dbReference>
<dbReference type="Pfam" id="PF00413">
    <property type="entry name" value="Peptidase_M10"/>
    <property type="match status" value="1"/>
</dbReference>
<feature type="binding site" evidence="11">
    <location>
        <position position="19"/>
    </location>
    <ligand>
        <name>Ca(2+)</name>
        <dbReference type="ChEBI" id="CHEBI:29108"/>
        <label>2</label>
    </ligand>
</feature>
<organism evidence="15 16">
    <name type="scientific">Ignelater luminosus</name>
    <name type="common">Cucubano</name>
    <name type="synonym">Pyrophorus luminosus</name>
    <dbReference type="NCBI Taxonomy" id="2038154"/>
    <lineage>
        <taxon>Eukaryota</taxon>
        <taxon>Metazoa</taxon>
        <taxon>Ecdysozoa</taxon>
        <taxon>Arthropoda</taxon>
        <taxon>Hexapoda</taxon>
        <taxon>Insecta</taxon>
        <taxon>Pterygota</taxon>
        <taxon>Neoptera</taxon>
        <taxon>Endopterygota</taxon>
        <taxon>Coleoptera</taxon>
        <taxon>Polyphaga</taxon>
        <taxon>Elateriformia</taxon>
        <taxon>Elateroidea</taxon>
        <taxon>Elateridae</taxon>
        <taxon>Agrypninae</taxon>
        <taxon>Pyrophorini</taxon>
        <taxon>Ignelater</taxon>
    </lineage>
</organism>
<dbReference type="InterPro" id="IPR036375">
    <property type="entry name" value="Hemopexin-like_dom_sf"/>
</dbReference>
<dbReference type="CDD" id="cd00094">
    <property type="entry name" value="HX"/>
    <property type="match status" value="1"/>
</dbReference>
<dbReference type="PRINTS" id="PR00138">
    <property type="entry name" value="MATRIXIN"/>
</dbReference>
<evidence type="ECO:0000313" key="15">
    <source>
        <dbReference type="EMBL" id="KAF2904334.1"/>
    </source>
</evidence>
<dbReference type="SMART" id="SM00120">
    <property type="entry name" value="HX"/>
    <property type="match status" value="4"/>
</dbReference>
<evidence type="ECO:0000259" key="14">
    <source>
        <dbReference type="SMART" id="SM00235"/>
    </source>
</evidence>
<feature type="binding site" evidence="11">
    <location>
        <position position="59"/>
    </location>
    <ligand>
        <name>Zn(2+)</name>
        <dbReference type="ChEBI" id="CHEBI:29105"/>
        <label>1</label>
    </ligand>
</feature>
<feature type="repeat" description="Hemopexin" evidence="12">
    <location>
        <begin position="242"/>
        <end position="287"/>
    </location>
</feature>
<accession>A0A8K0GLC7</accession>
<dbReference type="GO" id="GO:0004222">
    <property type="term" value="F:metalloendopeptidase activity"/>
    <property type="evidence" value="ECO:0007669"/>
    <property type="project" value="InterPro"/>
</dbReference>
<feature type="binding site" evidence="11">
    <location>
        <position position="31"/>
    </location>
    <ligand>
        <name>Zn(2+)</name>
        <dbReference type="ChEBI" id="CHEBI:29105"/>
        <label>1</label>
    </ligand>
</feature>
<dbReference type="Gene3D" id="2.110.10.10">
    <property type="entry name" value="Hemopexin-like domain"/>
    <property type="match status" value="1"/>
</dbReference>
<evidence type="ECO:0000256" key="10">
    <source>
        <dbReference type="PIRSR" id="PIRSR001191-2"/>
    </source>
</evidence>
<feature type="binding site" evidence="11">
    <location>
        <position position="61"/>
    </location>
    <ligand>
        <name>Ca(2+)</name>
        <dbReference type="ChEBI" id="CHEBI:29108"/>
        <label>3</label>
    </ligand>
</feature>
<feature type="binding site" evidence="10">
    <location>
        <position position="95"/>
    </location>
    <ligand>
        <name>Zn(2+)</name>
        <dbReference type="ChEBI" id="CHEBI:29105"/>
        <label>2</label>
        <note>catalytic</note>
    </ligand>
</feature>
<evidence type="ECO:0000256" key="3">
    <source>
        <dbReference type="ARBA" id="ARBA00022723"/>
    </source>
</evidence>
<feature type="binding site" evidence="11">
    <location>
        <position position="37"/>
    </location>
    <ligand>
        <name>Ca(2+)</name>
        <dbReference type="ChEBI" id="CHEBI:29108"/>
        <label>3</label>
    </ligand>
</feature>
<comment type="cofactor">
    <cofactor evidence="11">
        <name>Ca(2+)</name>
        <dbReference type="ChEBI" id="CHEBI:29108"/>
    </cofactor>
    <text evidence="11">Can bind about 5 Ca(2+) ions per subunit.</text>
</comment>
<dbReference type="InterPro" id="IPR018487">
    <property type="entry name" value="Hemopexin-like_repeat"/>
</dbReference>
<dbReference type="InterPro" id="IPR021190">
    <property type="entry name" value="Pept_M10A"/>
</dbReference>
<evidence type="ECO:0000256" key="4">
    <source>
        <dbReference type="ARBA" id="ARBA00022737"/>
    </source>
</evidence>
<feature type="domain" description="Peptidase metallopeptidase" evidence="14">
    <location>
        <begin position="2"/>
        <end position="130"/>
    </location>
</feature>
<keyword evidence="11" id="KW-0106">Calcium</keyword>
<dbReference type="FunFam" id="2.110.10.10:FF:000018">
    <property type="entry name" value="Matrix metallopeptidase 25b"/>
    <property type="match status" value="1"/>
</dbReference>
<dbReference type="GO" id="GO:0008270">
    <property type="term" value="F:zinc ion binding"/>
    <property type="evidence" value="ECO:0007669"/>
    <property type="project" value="InterPro"/>
</dbReference>
<gene>
    <name evidence="15" type="ORF">ILUMI_01831</name>
</gene>
<keyword evidence="5" id="KW-0378">Hydrolase</keyword>
<dbReference type="InterPro" id="IPR006026">
    <property type="entry name" value="Peptidase_Metallo"/>
</dbReference>
<feature type="compositionally biased region" description="Basic and acidic residues" evidence="13">
    <location>
        <begin position="163"/>
        <end position="186"/>
    </location>
</feature>
<feature type="binding site" evidence="10">
    <location>
        <position position="89"/>
    </location>
    <ligand>
        <name>Zn(2+)</name>
        <dbReference type="ChEBI" id="CHEBI:29105"/>
        <label>2</label>
        <note>catalytic</note>
    </ligand>
</feature>
<feature type="binding site" evidence="11">
    <location>
        <position position="390"/>
    </location>
    <ligand>
        <name>Ca(2+)</name>
        <dbReference type="ChEBI" id="CHEBI:29108"/>
        <label>4</label>
    </ligand>
</feature>
<proteinExistence type="inferred from homology"/>
<dbReference type="GO" id="GO:0030198">
    <property type="term" value="P:extracellular matrix organization"/>
    <property type="evidence" value="ECO:0007669"/>
    <property type="project" value="TreeGrafter"/>
</dbReference>
<feature type="binding site" evidence="11">
    <location>
        <position position="36"/>
    </location>
    <ligand>
        <name>Ca(2+)</name>
        <dbReference type="ChEBI" id="CHEBI:29108"/>
        <label>3</label>
    </ligand>
</feature>
<feature type="binding site" evidence="11">
    <location>
        <position position="55"/>
    </location>
    <ligand>
        <name>Ca(2+)</name>
        <dbReference type="ChEBI" id="CHEBI:29108"/>
        <label>2</label>
    </ligand>
</feature>
<dbReference type="PIRSF" id="PIRSF001191">
    <property type="entry name" value="Peptidase_M10A_matrix"/>
    <property type="match status" value="1"/>
</dbReference>
<keyword evidence="8" id="KW-0865">Zymogen</keyword>
<dbReference type="GO" id="GO:0031012">
    <property type="term" value="C:extracellular matrix"/>
    <property type="evidence" value="ECO:0007669"/>
    <property type="project" value="InterPro"/>
</dbReference>
<dbReference type="PANTHER" id="PTHR10201">
    <property type="entry name" value="MATRIX METALLOPROTEINASE"/>
    <property type="match status" value="1"/>
</dbReference>
<feature type="binding site" evidence="11">
    <location>
        <position position="57"/>
    </location>
    <ligand>
        <name>Ca(2+)</name>
        <dbReference type="ChEBI" id="CHEBI:29108"/>
        <label>2</label>
    </ligand>
</feature>
<dbReference type="InterPro" id="IPR024079">
    <property type="entry name" value="MetalloPept_cat_dom_sf"/>
</dbReference>
<evidence type="ECO:0000256" key="6">
    <source>
        <dbReference type="ARBA" id="ARBA00022833"/>
    </source>
</evidence>
<evidence type="ECO:0000256" key="1">
    <source>
        <dbReference type="ARBA" id="ARBA00010370"/>
    </source>
</evidence>